<dbReference type="Gene3D" id="3.30.70.580">
    <property type="entry name" value="Pseudouridine synthase I, catalytic domain, N-terminal subdomain"/>
    <property type="match status" value="1"/>
</dbReference>
<dbReference type="SUPFAM" id="SSF55120">
    <property type="entry name" value="Pseudouridine synthase"/>
    <property type="match status" value="1"/>
</dbReference>
<evidence type="ECO:0000256" key="3">
    <source>
        <dbReference type="ARBA" id="ARBA00023235"/>
    </source>
</evidence>
<dbReference type="InterPro" id="IPR006145">
    <property type="entry name" value="PsdUridine_synth_RsuA/RluA"/>
</dbReference>
<dbReference type="CDD" id="cd00165">
    <property type="entry name" value="S4"/>
    <property type="match status" value="1"/>
</dbReference>
<dbReference type="FunFam" id="3.30.70.1560:FF:000001">
    <property type="entry name" value="Pseudouridine synthase"/>
    <property type="match status" value="1"/>
</dbReference>
<dbReference type="RefSeq" id="WP_134213292.1">
    <property type="nucleotide sequence ID" value="NZ_QFFZ01000011.1"/>
</dbReference>
<evidence type="ECO:0000313" key="7">
    <source>
        <dbReference type="EMBL" id="TEB11836.1"/>
    </source>
</evidence>
<dbReference type="Pfam" id="PF00849">
    <property type="entry name" value="PseudoU_synth_2"/>
    <property type="match status" value="1"/>
</dbReference>
<dbReference type="Gene3D" id="3.10.290.10">
    <property type="entry name" value="RNA-binding S4 domain"/>
    <property type="match status" value="1"/>
</dbReference>
<dbReference type="InterPro" id="IPR000748">
    <property type="entry name" value="PsdUridine_synth_RsuA/RluB/E/F"/>
</dbReference>
<dbReference type="FunFam" id="3.10.290.10:FF:000003">
    <property type="entry name" value="Pseudouridine synthase"/>
    <property type="match status" value="1"/>
</dbReference>
<dbReference type="InterPro" id="IPR002942">
    <property type="entry name" value="S4_RNA-bd"/>
</dbReference>
<dbReference type="Gene3D" id="3.30.70.1560">
    <property type="entry name" value="Alpha-L RNA-binding motif"/>
    <property type="match status" value="1"/>
</dbReference>
<gene>
    <name evidence="7" type="primary">rluB</name>
    <name evidence="7" type="ORF">Pmgp_01414</name>
</gene>
<comment type="similarity">
    <text evidence="1 5">Belongs to the pseudouridine synthase RsuA family.</text>
</comment>
<dbReference type="InterPro" id="IPR036986">
    <property type="entry name" value="S4_RNA-bd_sf"/>
</dbReference>
<evidence type="ECO:0000256" key="5">
    <source>
        <dbReference type="RuleBase" id="RU003887"/>
    </source>
</evidence>
<dbReference type="AlphaFoldDB" id="A0A4Y7RSV6"/>
<dbReference type="InterPro" id="IPR018496">
    <property type="entry name" value="PsdUridine_synth_RsuA/RluB_CS"/>
</dbReference>
<evidence type="ECO:0000256" key="1">
    <source>
        <dbReference type="ARBA" id="ARBA00008348"/>
    </source>
</evidence>
<protein>
    <recommendedName>
        <fullName evidence="5">Pseudouridine synthase</fullName>
        <ecNumber evidence="5">5.4.99.-</ecNumber>
    </recommendedName>
</protein>
<proteinExistence type="inferred from homology"/>
<dbReference type="CDD" id="cd02870">
    <property type="entry name" value="PseudoU_synth_RsuA_like"/>
    <property type="match status" value="1"/>
</dbReference>
<name>A0A4Y7RSV6_9FIRM</name>
<evidence type="ECO:0000313" key="8">
    <source>
        <dbReference type="Proteomes" id="UP000297597"/>
    </source>
</evidence>
<dbReference type="EMBL" id="QFFZ01000011">
    <property type="protein sequence ID" value="TEB11836.1"/>
    <property type="molecule type" value="Genomic_DNA"/>
</dbReference>
<dbReference type="InterPro" id="IPR042092">
    <property type="entry name" value="PsdUridine_s_RsuA/RluB/E/F_cat"/>
</dbReference>
<accession>A0A4Y7RSV6</accession>
<dbReference type="SMART" id="SM00363">
    <property type="entry name" value="S4"/>
    <property type="match status" value="1"/>
</dbReference>
<dbReference type="Proteomes" id="UP000297597">
    <property type="component" value="Unassembled WGS sequence"/>
</dbReference>
<dbReference type="PANTHER" id="PTHR47683">
    <property type="entry name" value="PSEUDOURIDINE SYNTHASE FAMILY PROTEIN-RELATED"/>
    <property type="match status" value="1"/>
</dbReference>
<reference evidence="7 8" key="1">
    <citation type="journal article" date="2018" name="Environ. Microbiol.">
        <title>Novel energy conservation strategies and behaviour of Pelotomaculum schinkii driving syntrophic propionate catabolism.</title>
        <authorList>
            <person name="Hidalgo-Ahumada C.A.P."/>
            <person name="Nobu M.K."/>
            <person name="Narihiro T."/>
            <person name="Tamaki H."/>
            <person name="Liu W.T."/>
            <person name="Kamagata Y."/>
            <person name="Stams A.J.M."/>
            <person name="Imachi H."/>
            <person name="Sousa D.Z."/>
        </authorList>
    </citation>
    <scope>NUCLEOTIDE SEQUENCE [LARGE SCALE GENOMIC DNA]</scope>
    <source>
        <strain evidence="7 8">MGP</strain>
    </source>
</reference>
<dbReference type="InterPro" id="IPR020103">
    <property type="entry name" value="PsdUridine_synth_cat_dom_sf"/>
</dbReference>
<evidence type="ECO:0000256" key="2">
    <source>
        <dbReference type="ARBA" id="ARBA00022884"/>
    </source>
</evidence>
<dbReference type="InterPro" id="IPR020094">
    <property type="entry name" value="TruA/RsuA/RluB/E/F_N"/>
</dbReference>
<dbReference type="Pfam" id="PF01479">
    <property type="entry name" value="S4"/>
    <property type="match status" value="1"/>
</dbReference>
<dbReference type="EC" id="5.4.99.-" evidence="5"/>
<dbReference type="PANTHER" id="PTHR47683:SF2">
    <property type="entry name" value="RNA-BINDING S4 DOMAIN-CONTAINING PROTEIN"/>
    <property type="match status" value="1"/>
</dbReference>
<evidence type="ECO:0000259" key="6">
    <source>
        <dbReference type="SMART" id="SM00363"/>
    </source>
</evidence>
<keyword evidence="2 4" id="KW-0694">RNA-binding</keyword>
<dbReference type="PROSITE" id="PS50889">
    <property type="entry name" value="S4"/>
    <property type="match status" value="1"/>
</dbReference>
<dbReference type="PROSITE" id="PS01149">
    <property type="entry name" value="PSI_RSU"/>
    <property type="match status" value="1"/>
</dbReference>
<dbReference type="GO" id="GO:0005829">
    <property type="term" value="C:cytosol"/>
    <property type="evidence" value="ECO:0007669"/>
    <property type="project" value="UniProtKB-ARBA"/>
</dbReference>
<dbReference type="GO" id="GO:0000455">
    <property type="term" value="P:enzyme-directed rRNA pseudouridine synthesis"/>
    <property type="evidence" value="ECO:0007669"/>
    <property type="project" value="UniProtKB-ARBA"/>
</dbReference>
<dbReference type="GO" id="GO:0003723">
    <property type="term" value="F:RNA binding"/>
    <property type="evidence" value="ECO:0007669"/>
    <property type="project" value="UniProtKB-KW"/>
</dbReference>
<dbReference type="SUPFAM" id="SSF55174">
    <property type="entry name" value="Alpha-L RNA-binding motif"/>
    <property type="match status" value="1"/>
</dbReference>
<feature type="domain" description="RNA-binding S4" evidence="6">
    <location>
        <begin position="2"/>
        <end position="65"/>
    </location>
</feature>
<comment type="caution">
    <text evidence="7">The sequence shown here is derived from an EMBL/GenBank/DDBJ whole genome shotgun (WGS) entry which is preliminary data.</text>
</comment>
<evidence type="ECO:0000256" key="4">
    <source>
        <dbReference type="PROSITE-ProRule" id="PRU00182"/>
    </source>
</evidence>
<sequence length="242" mass="27108">MERLQKFMARAGVASRRRCEELITSGIVKVNGKVVSRLGAKVDPAKDKIQLGSETLLAETQKHYILMYKPRGYITTMSDEKGRKKVTDLLKPGAGRVYPVGRLDYDSEGLLLLTNDGDLTYALTHPGRRVPKTYQVRVAGVPEQVKLEQMAGGLTLEDGPTAPARVRLTGEREGNALLEITIYEGRNRQVRRMCEHIGHPVLRLKRIRFGGLDLVGLRPGQYRHLRGEEVARLKEKAGLKEK</sequence>
<keyword evidence="3 5" id="KW-0413">Isomerase</keyword>
<dbReference type="InterPro" id="IPR050343">
    <property type="entry name" value="RsuA_PseudoU_synthase"/>
</dbReference>
<keyword evidence="8" id="KW-1185">Reference proteome</keyword>
<dbReference type="NCBIfam" id="TIGR00093">
    <property type="entry name" value="pseudouridine synthase"/>
    <property type="match status" value="1"/>
</dbReference>
<dbReference type="GO" id="GO:0120159">
    <property type="term" value="F:rRNA pseudouridine synthase activity"/>
    <property type="evidence" value="ECO:0007669"/>
    <property type="project" value="UniProtKB-ARBA"/>
</dbReference>
<organism evidence="7 8">
    <name type="scientific">Pelotomaculum propionicicum</name>
    <dbReference type="NCBI Taxonomy" id="258475"/>
    <lineage>
        <taxon>Bacteria</taxon>
        <taxon>Bacillati</taxon>
        <taxon>Bacillota</taxon>
        <taxon>Clostridia</taxon>
        <taxon>Eubacteriales</taxon>
        <taxon>Desulfotomaculaceae</taxon>
        <taxon>Pelotomaculum</taxon>
    </lineage>
</organism>
<dbReference type="OrthoDB" id="9807213at2"/>